<dbReference type="Pfam" id="PF06674">
    <property type="entry name" value="DUF1176"/>
    <property type="match status" value="1"/>
</dbReference>
<accession>A0A0D5XYM1</accession>
<evidence type="ECO:0000256" key="1">
    <source>
        <dbReference type="SAM" id="SignalP"/>
    </source>
</evidence>
<protein>
    <recommendedName>
        <fullName evidence="4">DUF1176 domain-containing protein</fullName>
    </recommendedName>
</protein>
<evidence type="ECO:0000313" key="2">
    <source>
        <dbReference type="EMBL" id="AKA24156.1"/>
    </source>
</evidence>
<feature type="chain" id="PRO_5002299637" description="DUF1176 domain-containing protein" evidence="1">
    <location>
        <begin position="21"/>
        <end position="365"/>
    </location>
</feature>
<dbReference type="EMBL" id="CP011110">
    <property type="protein sequence ID" value="AKA24156.1"/>
    <property type="molecule type" value="Genomic_DNA"/>
</dbReference>
<evidence type="ECO:0008006" key="4">
    <source>
        <dbReference type="Google" id="ProtNLM"/>
    </source>
</evidence>
<evidence type="ECO:0000313" key="3">
    <source>
        <dbReference type="Proteomes" id="UP000032748"/>
    </source>
</evidence>
<proteinExistence type="predicted"/>
<gene>
    <name evidence="2" type="ORF">PCL1606_27050</name>
</gene>
<name>A0A0D5XYM1_9PSED</name>
<dbReference type="RefSeq" id="WP_045882718.1">
    <property type="nucleotide sequence ID" value="NZ_CP011110.1"/>
</dbReference>
<sequence length="365" mass="39574">MLQRTLIALLLVSAAGQALAQNTVEKVPVLRQTKDWITGCDNLRNCHALSAPSGEHGTQYSALTLHVQRRAGADGPLEIRLDQRGEPAELSALRLDGQPLEPSLLEALVLLPEKKGAQTEVTRYEIADPARARQWLERLRNAAELRLAGNDEAWVPLNGLSAALLLMDAVQGRVDGVTALWRPGPRAASEVPARPLPAQLRAYPGAPALTQAERTRLSAAAAKLATPATPNDDEDYVAAEPQVEVYPLTAQRALTVVLSDCAAYTCDYQISSWSRSDPPQWKALHRQAVPMDNADGSGGAHYDPKTGVLSTYYLTRGIGDCGETAQWLFDGETFQLSDYRKMPTCNGLSSGDWPRLWSIAPPAGR</sequence>
<dbReference type="OrthoDB" id="6183301at2"/>
<organism evidence="2 3">
    <name type="scientific">Pseudomonas chlororaphis</name>
    <dbReference type="NCBI Taxonomy" id="587753"/>
    <lineage>
        <taxon>Bacteria</taxon>
        <taxon>Pseudomonadati</taxon>
        <taxon>Pseudomonadota</taxon>
        <taxon>Gammaproteobacteria</taxon>
        <taxon>Pseudomonadales</taxon>
        <taxon>Pseudomonadaceae</taxon>
        <taxon>Pseudomonas</taxon>
    </lineage>
</organism>
<reference evidence="2 3" key="1">
    <citation type="journal article" date="2015" name="Mol. Plant Microbe Interact.">
        <title>Comparative Genomic Analysis of Pseudomonas chlororaphis PCL1606 Reveals New Insight into Antifungal Compounds Involved in Biocontrol.</title>
        <authorList>
            <person name="Calderon C.E."/>
            <person name="Ramos C."/>
            <person name="de Vicente A."/>
            <person name="Cazorla F.M."/>
        </authorList>
    </citation>
    <scope>NUCLEOTIDE SEQUENCE [LARGE SCALE GENOMIC DNA]</scope>
    <source>
        <strain evidence="2 3">PCL1606</strain>
    </source>
</reference>
<feature type="signal peptide" evidence="1">
    <location>
        <begin position="1"/>
        <end position="20"/>
    </location>
</feature>
<dbReference type="Proteomes" id="UP000032748">
    <property type="component" value="Chromosome"/>
</dbReference>
<dbReference type="InterPro" id="IPR009560">
    <property type="entry name" value="DUF1176"/>
</dbReference>
<keyword evidence="1" id="KW-0732">Signal</keyword>
<dbReference type="KEGG" id="pcz:PCL1606_27050"/>
<dbReference type="PATRIC" id="fig|587753.10.peg.2700"/>
<dbReference type="AlphaFoldDB" id="A0A0D5XYM1"/>